<dbReference type="InterPro" id="IPR025761">
    <property type="entry name" value="FFD_box"/>
</dbReference>
<protein>
    <submittedName>
        <fullName evidence="5">Protein LSM14 homolog B-B</fullName>
    </submittedName>
</protein>
<dbReference type="Gene3D" id="2.30.30.100">
    <property type="match status" value="1"/>
</dbReference>
<dbReference type="PROSITE" id="PS51513">
    <property type="entry name" value="FFD"/>
    <property type="match status" value="1"/>
</dbReference>
<dbReference type="Proteomes" id="UP000008909">
    <property type="component" value="Unassembled WGS sequence"/>
</dbReference>
<dbReference type="GO" id="GO:0000932">
    <property type="term" value="C:P-body"/>
    <property type="evidence" value="ECO:0007669"/>
    <property type="project" value="TreeGrafter"/>
</dbReference>
<dbReference type="InterPro" id="IPR019050">
    <property type="entry name" value="FDF_dom"/>
</dbReference>
<dbReference type="AlphaFoldDB" id="G7Y5N2"/>
<dbReference type="GO" id="GO:0033962">
    <property type="term" value="P:P-body assembly"/>
    <property type="evidence" value="ECO:0007669"/>
    <property type="project" value="TreeGrafter"/>
</dbReference>
<evidence type="ECO:0000256" key="1">
    <source>
        <dbReference type="ARBA" id="ARBA00010415"/>
    </source>
</evidence>
<dbReference type="InterPro" id="IPR025609">
    <property type="entry name" value="Lsm14-like_N"/>
</dbReference>
<reference key="2">
    <citation type="submission" date="2011-10" db="EMBL/GenBank/DDBJ databases">
        <title>The genome and transcriptome sequence of Clonorchis sinensis provide insights into the carcinogenic liver fluke.</title>
        <authorList>
            <person name="Wang X."/>
            <person name="Huang Y."/>
            <person name="Chen W."/>
            <person name="Liu H."/>
            <person name="Guo L."/>
            <person name="Chen Y."/>
            <person name="Luo F."/>
            <person name="Zhou W."/>
            <person name="Sun J."/>
            <person name="Mao Q."/>
            <person name="Liang P."/>
            <person name="Zhou C."/>
            <person name="Tian Y."/>
            <person name="Men J."/>
            <person name="Lv X."/>
            <person name="Huang L."/>
            <person name="Zhou J."/>
            <person name="Hu Y."/>
            <person name="Li R."/>
            <person name="Zhang F."/>
            <person name="Lei H."/>
            <person name="Li X."/>
            <person name="Hu X."/>
            <person name="Liang C."/>
            <person name="Xu J."/>
            <person name="Wu Z."/>
            <person name="Yu X."/>
        </authorList>
    </citation>
    <scope>NUCLEOTIDE SEQUENCE</scope>
    <source>
        <strain>Henan</strain>
    </source>
</reference>
<dbReference type="SMART" id="SM01271">
    <property type="entry name" value="LSM14"/>
    <property type="match status" value="1"/>
</dbReference>
<gene>
    <name evidence="5" type="ORF">CLF_101396</name>
</gene>
<feature type="compositionally biased region" description="Polar residues" evidence="3">
    <location>
        <begin position="288"/>
        <end position="297"/>
    </location>
</feature>
<feature type="compositionally biased region" description="Polar residues" evidence="3">
    <location>
        <begin position="417"/>
        <end position="433"/>
    </location>
</feature>
<evidence type="ECO:0000256" key="2">
    <source>
        <dbReference type="PROSITE-ProRule" id="PRU00846"/>
    </source>
</evidence>
<evidence type="ECO:0000313" key="6">
    <source>
        <dbReference type="Proteomes" id="UP000008909"/>
    </source>
</evidence>
<evidence type="ECO:0000256" key="3">
    <source>
        <dbReference type="SAM" id="MobiDB-lite"/>
    </source>
</evidence>
<feature type="region of interest" description="Disordered" evidence="3">
    <location>
        <begin position="288"/>
        <end position="439"/>
    </location>
</feature>
<feature type="region of interest" description="Disordered" evidence="3">
    <location>
        <begin position="766"/>
        <end position="785"/>
    </location>
</feature>
<dbReference type="InterPro" id="IPR010920">
    <property type="entry name" value="LSM_dom_sf"/>
</dbReference>
<evidence type="ECO:0000259" key="4">
    <source>
        <dbReference type="PROSITE" id="PS51513"/>
    </source>
</evidence>
<dbReference type="EMBL" id="DF142879">
    <property type="protein sequence ID" value="GAA48268.1"/>
    <property type="molecule type" value="Genomic_DNA"/>
</dbReference>
<comment type="similarity">
    <text evidence="1">Belongs to the LSM14 family.</text>
</comment>
<sequence length="1026" mass="112380">MRKRCKSEIREWYMRKQTKILPLIRKNKNVLFTKPKPKAEDSYRMPYFSASLEHAIESHKIRCSTTSSIMGLKVEFYAGLRRSCQIKRLSKSSPDPQSFDTAVLSGRKEDVTLGECVRLGATIKVAGLKYVEYEVRLALLGLSLWNITAPFEQGLVTANLTNAGASWNESSRLFGGNDESPGSFFAHVPMSLSEVSLVGCRISIISKAQIRYEGFLHSVDCDTPNEPIITLSKVWSFGTEDRPCERPVAPRNEEYNQVVFRGRDLEDVRLVQSSVFLNEDSAIVSAAPGTSISNIPGSASADKREDNRALDLGPNVNNEGSTTGSSQHLSLSGLGHGSSRSATSAFHLPAVGSRPGPIGTQQADPPHHQDSRGPRPFGDGRSEGDTGILATMKKLESSGKTFTGGSIDDRGRERTVLGSSPRNDNSRGWSQRDPQARGAPGFYRGALMSHPVGGFSPVPDNFQRKRGGPPNQWPNAQRGFRFSQPGYLRRGPRAGGNYGWSRPHSGIPPTAAEQANFSGEYDYEKANAELAAELEKINISVPKSSSSVDGDASKSDEVGGSVASEDGPCYDKTKSFFDTLSSEMMDKANGVDKRKQATADASLTIPAFPSSTLRHPGLNTVSPGSSIRTDHFVHRSSHSAAASVCWTLVTTRDTSKSSLEPRKLIYLAARNVRTLKQAGQQMDATRTVDSHSNDIYCLLETKTKKAATKRLVDPEVKRNFHSRFLERLLDGPMSDINGHWENVSKALLKTGTFVCGKTVSGKTAKFDGAEKPTTHAQQGHPVSRKDRMDYQSKLAFSIGTTVMVIDCSLLSFTLQRRYSGNWDACSDAPLATGIKQILDHDGLFGPYFLEIGAHHVRPAATRSYSAHWPLKYLTVIEYSVATIASPRYSVPCGVWTYISIGWLMSQSVSRSSASPADAPSPISYEVACELVTKIHELYKGQSNELSGCGTKIDVRPIGANAKRTRRQVCACHSAGIRPSSKLDNKMDQKALQFDRLMGDTSYEVKNLSSIWYHSHLYTLPDLVDNL</sequence>
<evidence type="ECO:0000313" key="5">
    <source>
        <dbReference type="EMBL" id="GAA48268.1"/>
    </source>
</evidence>
<dbReference type="SUPFAM" id="SSF50182">
    <property type="entry name" value="Sm-like ribonucleoproteins"/>
    <property type="match status" value="1"/>
</dbReference>
<reference evidence="5" key="1">
    <citation type="journal article" date="2011" name="Genome Biol.">
        <title>The draft genome of the carcinogenic human liver fluke Clonorchis sinensis.</title>
        <authorList>
            <person name="Wang X."/>
            <person name="Chen W."/>
            <person name="Huang Y."/>
            <person name="Sun J."/>
            <person name="Men J."/>
            <person name="Liu H."/>
            <person name="Luo F."/>
            <person name="Guo L."/>
            <person name="Lv X."/>
            <person name="Deng C."/>
            <person name="Zhou C."/>
            <person name="Fan Y."/>
            <person name="Li X."/>
            <person name="Huang L."/>
            <person name="Hu Y."/>
            <person name="Liang C."/>
            <person name="Hu X."/>
            <person name="Xu J."/>
            <person name="Yu X."/>
        </authorList>
    </citation>
    <scope>NUCLEOTIDE SEQUENCE [LARGE SCALE GENOMIC DNA]</scope>
    <source>
        <strain evidence="5">Henan</strain>
    </source>
</reference>
<dbReference type="PANTHER" id="PTHR13586">
    <property type="entry name" value="SCD6 PROTEIN-RELATED"/>
    <property type="match status" value="1"/>
</dbReference>
<accession>G7Y5N2</accession>
<dbReference type="Pfam" id="PF12701">
    <property type="entry name" value="LSM14"/>
    <property type="match status" value="1"/>
</dbReference>
<proteinExistence type="inferred from homology"/>
<name>G7Y5N2_CLOSI</name>
<keyword evidence="6" id="KW-1185">Reference proteome</keyword>
<feature type="compositionally biased region" description="Basic and acidic residues" evidence="3">
    <location>
        <begin position="365"/>
        <end position="384"/>
    </location>
</feature>
<feature type="region of interest" description="Disordered" evidence="3">
    <location>
        <begin position="542"/>
        <end position="565"/>
    </location>
</feature>
<dbReference type="PANTHER" id="PTHR13586:SF0">
    <property type="entry name" value="TRAILER HITCH, ISOFORM H"/>
    <property type="match status" value="1"/>
</dbReference>
<feature type="compositionally biased region" description="Low complexity" evidence="3">
    <location>
        <begin position="320"/>
        <end position="339"/>
    </location>
</feature>
<organism evidence="5 6">
    <name type="scientific">Clonorchis sinensis</name>
    <name type="common">Chinese liver fluke</name>
    <dbReference type="NCBI Taxonomy" id="79923"/>
    <lineage>
        <taxon>Eukaryota</taxon>
        <taxon>Metazoa</taxon>
        <taxon>Spiralia</taxon>
        <taxon>Lophotrochozoa</taxon>
        <taxon>Platyhelminthes</taxon>
        <taxon>Trematoda</taxon>
        <taxon>Digenea</taxon>
        <taxon>Opisthorchiida</taxon>
        <taxon>Opisthorchiata</taxon>
        <taxon>Opisthorchiidae</taxon>
        <taxon>Clonorchis</taxon>
    </lineage>
</organism>
<dbReference type="GO" id="GO:0003729">
    <property type="term" value="F:mRNA binding"/>
    <property type="evidence" value="ECO:0007669"/>
    <property type="project" value="TreeGrafter"/>
</dbReference>
<dbReference type="SMART" id="SM01199">
    <property type="entry name" value="FDF"/>
    <property type="match status" value="1"/>
</dbReference>
<feature type="short sequence motif" description="FFD box" evidence="2">
    <location>
        <begin position="568"/>
        <end position="584"/>
    </location>
</feature>
<feature type="non-terminal residue" evidence="5">
    <location>
        <position position="1026"/>
    </location>
</feature>
<feature type="domain" description="FFD box profile" evidence="4">
    <location>
        <begin position="568"/>
        <end position="584"/>
    </location>
</feature>
<dbReference type="GO" id="GO:0034063">
    <property type="term" value="P:stress granule assembly"/>
    <property type="evidence" value="ECO:0007669"/>
    <property type="project" value="TreeGrafter"/>
</dbReference>